<dbReference type="Proteomes" id="UP001164909">
    <property type="component" value="Chromosome"/>
</dbReference>
<accession>A0ABY7BJ92</accession>
<proteinExistence type="predicted"/>
<dbReference type="Gene3D" id="3.40.1390.20">
    <property type="entry name" value="HprK N-terminal domain-like"/>
    <property type="match status" value="1"/>
</dbReference>
<evidence type="ECO:0000259" key="1">
    <source>
        <dbReference type="Pfam" id="PF07085"/>
    </source>
</evidence>
<feature type="domain" description="DRTGG" evidence="1">
    <location>
        <begin position="32"/>
        <end position="103"/>
    </location>
</feature>
<dbReference type="Pfam" id="PF07085">
    <property type="entry name" value="DRTGG"/>
    <property type="match status" value="1"/>
</dbReference>
<dbReference type="InterPro" id="IPR010766">
    <property type="entry name" value="DRTGG"/>
</dbReference>
<keyword evidence="3" id="KW-1185">Reference proteome</keyword>
<name>A0ABY7BJ92_9FIRM</name>
<dbReference type="SUPFAM" id="SSF75138">
    <property type="entry name" value="HprK N-terminal domain-like"/>
    <property type="match status" value="1"/>
</dbReference>
<dbReference type="RefSeq" id="WP_045169577.1">
    <property type="nucleotide sequence ID" value="NZ_CP113865.1"/>
</dbReference>
<sequence length="116" mass="13213">MPRVSHLKKYFNLVNDVVKDDIYENVYIGDILSFAISHIKDNSIWITIQNNVNVIAIATLRDVKAIILTEGVKPDTSMLNKSKQESIPVFTTELSHFETAKLLILQEKEGRNETLL</sequence>
<protein>
    <submittedName>
        <fullName evidence="2">DRTGG domain-containing protein</fullName>
    </submittedName>
</protein>
<organism evidence="2 3">
    <name type="scientific">Caldicellulosiruptor morganii</name>
    <dbReference type="NCBI Taxonomy" id="1387555"/>
    <lineage>
        <taxon>Bacteria</taxon>
        <taxon>Bacillati</taxon>
        <taxon>Bacillota</taxon>
        <taxon>Bacillota incertae sedis</taxon>
        <taxon>Caldicellulosiruptorales</taxon>
        <taxon>Caldicellulosiruptoraceae</taxon>
        <taxon>Caldicellulosiruptor</taxon>
    </lineage>
</organism>
<dbReference type="EMBL" id="CP113865">
    <property type="protein sequence ID" value="WAM32884.1"/>
    <property type="molecule type" value="Genomic_DNA"/>
</dbReference>
<reference evidence="2" key="1">
    <citation type="submission" date="2022-12" db="EMBL/GenBank/DDBJ databases">
        <authorList>
            <person name="Bing R.G."/>
            <person name="Willard D.J."/>
            <person name="Manesh M.J.H."/>
            <person name="Laemthong T."/>
            <person name="Crosby J.R."/>
            <person name="Kelly R.M."/>
        </authorList>
    </citation>
    <scope>NUCLEOTIDE SEQUENCE</scope>
    <source>
        <strain evidence="2">DSM 8990</strain>
    </source>
</reference>
<dbReference type="InterPro" id="IPR028979">
    <property type="entry name" value="Ser_kin/Pase_Hpr-like_N_sf"/>
</dbReference>
<evidence type="ECO:0000313" key="3">
    <source>
        <dbReference type="Proteomes" id="UP001164909"/>
    </source>
</evidence>
<evidence type="ECO:0000313" key="2">
    <source>
        <dbReference type="EMBL" id="WAM32884.1"/>
    </source>
</evidence>
<gene>
    <name evidence="2" type="ORF">OTK00_001336</name>
</gene>